<evidence type="ECO:0000256" key="5">
    <source>
        <dbReference type="ARBA" id="ARBA00022777"/>
    </source>
</evidence>
<dbReference type="InterPro" id="IPR003594">
    <property type="entry name" value="HATPase_dom"/>
</dbReference>
<evidence type="ECO:0000259" key="11">
    <source>
        <dbReference type="PROSITE" id="PS50109"/>
    </source>
</evidence>
<feature type="modified residue" description="Phosphohistidine" evidence="7">
    <location>
        <position position="1088"/>
    </location>
</feature>
<dbReference type="Gene3D" id="3.40.50.2300">
    <property type="match status" value="1"/>
</dbReference>
<dbReference type="SMART" id="SM00387">
    <property type="entry name" value="HATPase_c"/>
    <property type="match status" value="1"/>
</dbReference>
<evidence type="ECO:0000256" key="1">
    <source>
        <dbReference type="ARBA" id="ARBA00000085"/>
    </source>
</evidence>
<dbReference type="InterPro" id="IPR058661">
    <property type="entry name" value="FimL_2nd"/>
</dbReference>
<dbReference type="PROSITE" id="PS50109">
    <property type="entry name" value="HIS_KIN"/>
    <property type="match status" value="1"/>
</dbReference>
<dbReference type="SUPFAM" id="SSF52172">
    <property type="entry name" value="CheY-like"/>
    <property type="match status" value="1"/>
</dbReference>
<evidence type="ECO:0000256" key="3">
    <source>
        <dbReference type="ARBA" id="ARBA00022553"/>
    </source>
</evidence>
<dbReference type="SUPFAM" id="SSF50341">
    <property type="entry name" value="CheW-like"/>
    <property type="match status" value="1"/>
</dbReference>
<dbReference type="Pfam" id="PF00072">
    <property type="entry name" value="Response_reg"/>
    <property type="match status" value="1"/>
</dbReference>
<evidence type="ECO:0000256" key="6">
    <source>
        <dbReference type="ARBA" id="ARBA00023012"/>
    </source>
</evidence>
<evidence type="ECO:0000256" key="4">
    <source>
        <dbReference type="ARBA" id="ARBA00022679"/>
    </source>
</evidence>
<dbReference type="InterPro" id="IPR008207">
    <property type="entry name" value="Sig_transdc_His_kin_Hpt_dom"/>
</dbReference>
<evidence type="ECO:0000313" key="16">
    <source>
        <dbReference type="Proteomes" id="UP001219862"/>
    </source>
</evidence>
<evidence type="ECO:0000256" key="9">
    <source>
        <dbReference type="SAM" id="Coils"/>
    </source>
</evidence>
<feature type="domain" description="HPt" evidence="14">
    <location>
        <begin position="667"/>
        <end position="772"/>
    </location>
</feature>
<dbReference type="InterPro" id="IPR004358">
    <property type="entry name" value="Sig_transdc_His_kin-like_C"/>
</dbReference>
<dbReference type="SMART" id="SM01231">
    <property type="entry name" value="H-kinase_dim"/>
    <property type="match status" value="1"/>
</dbReference>
<feature type="domain" description="Response regulatory" evidence="12">
    <location>
        <begin position="1921"/>
        <end position="2038"/>
    </location>
</feature>
<name>A0ABT5KMP0_9BURK</name>
<evidence type="ECO:0000256" key="2">
    <source>
        <dbReference type="ARBA" id="ARBA00012438"/>
    </source>
</evidence>
<feature type="domain" description="HPt" evidence="14">
    <location>
        <begin position="1042"/>
        <end position="1144"/>
    </location>
</feature>
<dbReference type="CDD" id="cd17546">
    <property type="entry name" value="REC_hyHK_CKI1_RcsC-like"/>
    <property type="match status" value="1"/>
</dbReference>
<feature type="coiled-coil region" evidence="9">
    <location>
        <begin position="1451"/>
        <end position="1492"/>
    </location>
</feature>
<dbReference type="Gene3D" id="2.30.30.40">
    <property type="entry name" value="SH3 Domains"/>
    <property type="match status" value="1"/>
</dbReference>
<evidence type="ECO:0000259" key="13">
    <source>
        <dbReference type="PROSITE" id="PS50851"/>
    </source>
</evidence>
<dbReference type="InterPro" id="IPR005467">
    <property type="entry name" value="His_kinase_dom"/>
</dbReference>
<dbReference type="SMART" id="SM00073">
    <property type="entry name" value="HPT"/>
    <property type="match status" value="2"/>
</dbReference>
<keyword evidence="5" id="KW-0418">Kinase</keyword>
<dbReference type="PROSITE" id="PS50851">
    <property type="entry name" value="CHEW"/>
    <property type="match status" value="1"/>
</dbReference>
<dbReference type="InterPro" id="IPR004105">
    <property type="entry name" value="CheA-like_dim"/>
</dbReference>
<dbReference type="Pfam" id="PF26379">
    <property type="entry name" value="FimL_2nd"/>
    <property type="match status" value="1"/>
</dbReference>
<dbReference type="Pfam" id="PF02518">
    <property type="entry name" value="HATPase_c"/>
    <property type="match status" value="1"/>
</dbReference>
<dbReference type="PROSITE" id="PS50110">
    <property type="entry name" value="RESPONSE_REGULATORY"/>
    <property type="match status" value="1"/>
</dbReference>
<accession>A0ABT5KMP0</accession>
<dbReference type="EC" id="2.7.13.3" evidence="2"/>
<dbReference type="InterPro" id="IPR036890">
    <property type="entry name" value="HATPase_C_sf"/>
</dbReference>
<dbReference type="Pfam" id="PF01627">
    <property type="entry name" value="Hpt"/>
    <property type="match status" value="3"/>
</dbReference>
<sequence length="2051" mass="220142">MPNSLARQTRVKPEAQDSEFPADLSPLAWVQEELRRSLESVHKALRRLLRDGDTRSSGYAALASQDSQPSPPLQAAAAQLHQVAGVLSLVGLPAGARVLQAAERAVANLASRPADIDLARVEIIEKADFALLALVSRMLAGGAPSAGTSSLSLFPTYRDLQTLNGAERVHPADLWQFDWHWQTLPVDPSAHAAPASEVRAPFEAALLKQMRETQASVAATYAARLSDLCAALAAGLHGAPRSTTLWQLAAAMFQAQAQGLLPIDAFVKRLGSRLLSQLRSVGQGDAGDAEAQERLARDLLFFCAQSRAPAEPGVAGRLDAVRASYGLSERSAGDYEDESLGRIDPAWVIQAKRRVSAAKESWGSVAEGETHRMAGLDEQFAGLAESLQRLFPSGAVLGEVLQRAVVSTVRAGKAPPPALAMELATSLLYVEAALDEAAFDQPEQAERVKRLAARVGAVARGEAPQPLEGWMEDLYRRVSDRQTLGSVVHELRVSLAEIERQADEYFRDPSQRERLIPVPGQLSSMRGVLTVLGLDQAALACVRMRDEVDELTNTEVDVARAAPRELFDRLANNLGALGFLIDMLGVQPALAKRMFVFDEASGRLSPLMGRSREVAEVAGAASIAPVETVPAPAPARAPVSAHAPAAAPLPSVSLAAQARPADELKLSSGDDPEMREIFLEEATEVLGQARDALNALRKDAHNREQLTVMRRAFHTLKGSSRMVGLEALGEGAWSCEQLFNARLSDPSPTADAPLISFSAMALDYLGHWCDEIASGQTAASTPDLLRQQADALRLPGATPHVAADVAALPLAPEAVPELVPDTMAELTAHPVDEAVSSGFASTELAADEPLTELAPLTLSIMPLADEVEPMPRITLVPDVHEAPVLPAVTEAPKLDEVLVLDGESGPAVLEEFAPTTNEAPDLPWVLEFATPLPEAGTAEAADFELPAFELNLESGEVFAPTVLPESELEQIAATNGDSATNEAELPALTAAQLSEAPQIELPAPVGETHVAPVLELVRSAPDSESGDLSAHTDEDNVKVIGPIRVSINLFNIFLNEADELSRRLATSLAEWALELNGPVPANCEALAHALAGNAAAVQFDDLSQLARALEHALGRAQRTRHYSEEDAQMFVQAADEVRHLLHQFAAGFLKPHDPDTVARLQAYQPEPDADFEQELDSLSMGLDDAIRHKSGQTNELAVSGSDEAPLPVPAAHEDEVEPGLPDAIEPVLFPIFDEEAQDLLVQLHGALRAWVANPQDRAQGDACMRALHTFKGGARLTGAMRLGEQAHDLESAVERAQAPQAGRETATPDELLSLQAGGDALAASLERLRMELAGNISAPAPMVSPVAEVRDLTPNLKQAAAEPVEVHDAPLHQVDAEASGRPADEPAVAGAMVAPRQETPAARIDWARFAEGPQDDGAVESGPTGLQAMVRVRGSLLERMAAQAGEVSIRRTRLESELAQMKSALLDLDDNLERLRSQMRELELQAEAQMGAQQDHLSPNSAHFDPLEFDRYTRFQELTKMLSESVGDVATVQRALQRSVQLGEDELAAQSRLTRELQDDLLRTRMVEFESVSERMHRVVRQAARDTHKQAQLTVVGGQTELDRSVLERMAGAFEHLLRNSVSHGIESAEVRSAAGKPALGQLTLSLQQEGNEVLLTFGDDGAGLDLARIRRRGEQMGLIKSDGPSPSDSELMQLIFTPGFSTAAQITETSGRGVGMDVVRAEVATLGGSIETRSQPGLGSSFTLRLPLTTALTQVVILRCGEQTVAVPAGLMDSVQRVPQEQLDQAYLSGSLTIGGQEQPFYWLGGLLGQAGRGLSHGKSASVVLLRNSQQRLALHVDEVMGNQEVVVKNLGPQLSRVPGLAGISLLANGEVALIYNPHALASWYGAAAQQRLRDLQPSQAQFQGMAAAPELAAPDLAPLVLVVDDSLTVRRVTQRLLERVGYRVQLAKDGLDAMEQLAGEELPALVLSDIEMPRMDGFDLVRNMRADERLAALPVIMITSRIAQKHRDYAQQLGVNHYLGKPYDEDLLLKLIAGYTPIPVPNRDLTAKN</sequence>
<keyword evidence="6" id="KW-0902">Two-component regulatory system</keyword>
<feature type="domain" description="Histidine kinase" evidence="11">
    <location>
        <begin position="1517"/>
        <end position="1751"/>
    </location>
</feature>
<organism evidence="15 16">
    <name type="scientific">Roseateles koreensis</name>
    <dbReference type="NCBI Taxonomy" id="2987526"/>
    <lineage>
        <taxon>Bacteria</taxon>
        <taxon>Pseudomonadati</taxon>
        <taxon>Pseudomonadota</taxon>
        <taxon>Betaproteobacteria</taxon>
        <taxon>Burkholderiales</taxon>
        <taxon>Sphaerotilaceae</taxon>
        <taxon>Roseateles</taxon>
    </lineage>
</organism>
<feature type="modified residue" description="Phosphohistidine" evidence="7">
    <location>
        <position position="714"/>
    </location>
</feature>
<dbReference type="Proteomes" id="UP001219862">
    <property type="component" value="Unassembled WGS sequence"/>
</dbReference>
<evidence type="ECO:0000313" key="15">
    <source>
        <dbReference type="EMBL" id="MDC8784184.1"/>
    </source>
</evidence>
<feature type="domain" description="HPt" evidence="14">
    <location>
        <begin position="1221"/>
        <end position="1328"/>
    </location>
</feature>
<comment type="caution">
    <text evidence="15">The sequence shown here is derived from an EMBL/GenBank/DDBJ whole genome shotgun (WGS) entry which is preliminary data.</text>
</comment>
<dbReference type="SMART" id="SM00448">
    <property type="entry name" value="REC"/>
    <property type="match status" value="1"/>
</dbReference>
<feature type="region of interest" description="Disordered" evidence="10">
    <location>
        <begin position="1"/>
        <end position="22"/>
    </location>
</feature>
<protein>
    <recommendedName>
        <fullName evidence="2">histidine kinase</fullName>
        <ecNumber evidence="2">2.7.13.3</ecNumber>
    </recommendedName>
</protein>
<evidence type="ECO:0000256" key="7">
    <source>
        <dbReference type="PROSITE-ProRule" id="PRU00110"/>
    </source>
</evidence>
<reference evidence="15 16" key="1">
    <citation type="submission" date="2022-10" db="EMBL/GenBank/DDBJ databases">
        <title>paucibacter sp. hw8 Genome sequencing.</title>
        <authorList>
            <person name="Park S."/>
        </authorList>
    </citation>
    <scope>NUCLEOTIDE SEQUENCE [LARGE SCALE GENOMIC DNA]</scope>
    <source>
        <strain evidence="16">hw8</strain>
    </source>
</reference>
<feature type="modified residue" description="4-aspartylphosphate" evidence="8">
    <location>
        <position position="1971"/>
    </location>
</feature>
<dbReference type="InterPro" id="IPR011006">
    <property type="entry name" value="CheY-like_superfamily"/>
</dbReference>
<keyword evidence="4" id="KW-0808">Transferase</keyword>
<keyword evidence="3 8" id="KW-0597">Phosphoprotein</keyword>
<dbReference type="InterPro" id="IPR001789">
    <property type="entry name" value="Sig_transdc_resp-reg_receiver"/>
</dbReference>
<dbReference type="PANTHER" id="PTHR43395:SF8">
    <property type="entry name" value="HISTIDINE KINASE"/>
    <property type="match status" value="1"/>
</dbReference>
<feature type="modified residue" description="Phosphohistidine" evidence="7">
    <location>
        <position position="1268"/>
    </location>
</feature>
<dbReference type="CDD" id="cd00088">
    <property type="entry name" value="HPT"/>
    <property type="match status" value="2"/>
</dbReference>
<dbReference type="Pfam" id="PF01584">
    <property type="entry name" value="CheW"/>
    <property type="match status" value="1"/>
</dbReference>
<dbReference type="EMBL" id="JAQQXS010000002">
    <property type="protein sequence ID" value="MDC8784184.1"/>
    <property type="molecule type" value="Genomic_DNA"/>
</dbReference>
<keyword evidence="9" id="KW-0175">Coiled coil</keyword>
<dbReference type="InterPro" id="IPR002545">
    <property type="entry name" value="CheW-lke_dom"/>
</dbReference>
<gene>
    <name evidence="15" type="ORF">PRZ01_03125</name>
</gene>
<evidence type="ECO:0000256" key="8">
    <source>
        <dbReference type="PROSITE-ProRule" id="PRU00169"/>
    </source>
</evidence>
<dbReference type="InterPro" id="IPR036641">
    <property type="entry name" value="HPT_dom_sf"/>
</dbReference>
<evidence type="ECO:0000256" key="10">
    <source>
        <dbReference type="SAM" id="MobiDB-lite"/>
    </source>
</evidence>
<evidence type="ECO:0000259" key="14">
    <source>
        <dbReference type="PROSITE" id="PS50894"/>
    </source>
</evidence>
<dbReference type="PANTHER" id="PTHR43395">
    <property type="entry name" value="SENSOR HISTIDINE KINASE CHEA"/>
    <property type="match status" value="1"/>
</dbReference>
<keyword evidence="16" id="KW-1185">Reference proteome</keyword>
<dbReference type="Gene3D" id="3.30.565.10">
    <property type="entry name" value="Histidine kinase-like ATPase, C-terminal domain"/>
    <property type="match status" value="1"/>
</dbReference>
<dbReference type="InterPro" id="IPR036061">
    <property type="entry name" value="CheW-like_dom_sf"/>
</dbReference>
<proteinExistence type="predicted"/>
<dbReference type="InterPro" id="IPR051315">
    <property type="entry name" value="Bact_Chemotaxis_CheA"/>
</dbReference>
<dbReference type="SUPFAM" id="SSF47226">
    <property type="entry name" value="Histidine-containing phosphotransfer domain, HPT domain"/>
    <property type="match status" value="3"/>
</dbReference>
<evidence type="ECO:0000259" key="12">
    <source>
        <dbReference type="PROSITE" id="PS50110"/>
    </source>
</evidence>
<dbReference type="PROSITE" id="PS50894">
    <property type="entry name" value="HPT"/>
    <property type="match status" value="3"/>
</dbReference>
<dbReference type="Gene3D" id="1.20.120.160">
    <property type="entry name" value="HPT domain"/>
    <property type="match status" value="3"/>
</dbReference>
<comment type="catalytic activity">
    <reaction evidence="1">
        <text>ATP + protein L-histidine = ADP + protein N-phospho-L-histidine.</text>
        <dbReference type="EC" id="2.7.13.3"/>
    </reaction>
</comment>
<feature type="domain" description="CheW-like" evidence="13">
    <location>
        <begin position="1753"/>
        <end position="1888"/>
    </location>
</feature>
<dbReference type="SMART" id="SM00260">
    <property type="entry name" value="CheW"/>
    <property type="match status" value="1"/>
</dbReference>
<dbReference type="PRINTS" id="PR00344">
    <property type="entry name" value="BCTRLSENSOR"/>
</dbReference>
<dbReference type="SUPFAM" id="SSF55874">
    <property type="entry name" value="ATPase domain of HSP90 chaperone/DNA topoisomerase II/histidine kinase"/>
    <property type="match status" value="1"/>
</dbReference>